<evidence type="ECO:0000259" key="11">
    <source>
        <dbReference type="PROSITE" id="PS50885"/>
    </source>
</evidence>
<dbReference type="PROSITE" id="PS50109">
    <property type="entry name" value="HIS_KIN"/>
    <property type="match status" value="1"/>
</dbReference>
<dbReference type="AlphaFoldDB" id="A0A7X5KLS5"/>
<dbReference type="SUPFAM" id="SSF47384">
    <property type="entry name" value="Homodimeric domain of signal transducing histidine kinase"/>
    <property type="match status" value="1"/>
</dbReference>
<dbReference type="GO" id="GO:0000155">
    <property type="term" value="F:phosphorelay sensor kinase activity"/>
    <property type="evidence" value="ECO:0007669"/>
    <property type="project" value="InterPro"/>
</dbReference>
<name>A0A7X5KLS5_9FIRM</name>
<dbReference type="InterPro" id="IPR050351">
    <property type="entry name" value="BphY/WalK/GraS-like"/>
</dbReference>
<feature type="domain" description="Histidine kinase" evidence="10">
    <location>
        <begin position="238"/>
        <end position="451"/>
    </location>
</feature>
<dbReference type="GO" id="GO:0005886">
    <property type="term" value="C:plasma membrane"/>
    <property type="evidence" value="ECO:0007669"/>
    <property type="project" value="TreeGrafter"/>
</dbReference>
<dbReference type="PROSITE" id="PS50885">
    <property type="entry name" value="HAMP"/>
    <property type="match status" value="1"/>
</dbReference>
<keyword evidence="9" id="KW-1133">Transmembrane helix</keyword>
<dbReference type="InterPro" id="IPR003661">
    <property type="entry name" value="HisK_dim/P_dom"/>
</dbReference>
<dbReference type="CDD" id="cd00082">
    <property type="entry name" value="HisKA"/>
    <property type="match status" value="1"/>
</dbReference>
<dbReference type="EMBL" id="JAAEEH010000010">
    <property type="protein sequence ID" value="NDL67141.1"/>
    <property type="molecule type" value="Genomic_DNA"/>
</dbReference>
<feature type="domain" description="HAMP" evidence="11">
    <location>
        <begin position="177"/>
        <end position="230"/>
    </location>
</feature>
<evidence type="ECO:0000313" key="12">
    <source>
        <dbReference type="EMBL" id="NDL67141.1"/>
    </source>
</evidence>
<gene>
    <name evidence="12" type="ORF">GXN74_05190</name>
</gene>
<keyword evidence="9" id="KW-0472">Membrane</keyword>
<evidence type="ECO:0000256" key="1">
    <source>
        <dbReference type="ARBA" id="ARBA00000085"/>
    </source>
</evidence>
<dbReference type="Pfam" id="PF00672">
    <property type="entry name" value="HAMP"/>
    <property type="match status" value="1"/>
</dbReference>
<sequence length="451" mass="50329">MRSMEEVIRRKLLKLSVLILALVALLSNAGMLWAFGGYLRESRKEEDLELVRTVEAVMADGRLENTERSGLMQAANQLGVHVQLQLEDAVVLDSLQGRGHGMMGNRTARLEQAVLVYKEYSLKVPGLEGLVLKVGRTQGWFLSVTEQSFILGMNLLYLGVFLLALGVVAVTGRKVSRQLSRPVTAIQQATEKIRRGDYSGVELAEDSTLELHNLSGAIQELARQLAKQEEIRKRMTTDIAHEMRSPLAVVRSQIEAMMDGVLEVDHERFARLDGEIMRLTKLLEDLNELSIVENELYTLHRTRFDLSGLVEESVERFGPMYESKGLELRKEIRPGLFFHGDPDRMAQVLNNLLSNSCKYTDAGFARVRLEGTEQAWTLTVEDTGIGIPEKDLPYIFDRFYRVDPSRSRLTGGAGIGLAIVRKIADAHGLEVEAGPGGTGGTRFALRHKSNQ</sequence>
<dbReference type="PANTHER" id="PTHR45453">
    <property type="entry name" value="PHOSPHATE REGULON SENSOR PROTEIN PHOR"/>
    <property type="match status" value="1"/>
</dbReference>
<dbReference type="Gene3D" id="3.30.565.10">
    <property type="entry name" value="Histidine kinase-like ATPase, C-terminal domain"/>
    <property type="match status" value="1"/>
</dbReference>
<feature type="transmembrane region" description="Helical" evidence="9">
    <location>
        <begin position="149"/>
        <end position="171"/>
    </location>
</feature>
<dbReference type="RefSeq" id="WP_162369870.1">
    <property type="nucleotide sequence ID" value="NZ_JAAEEH010000010.1"/>
</dbReference>
<keyword evidence="4" id="KW-0597">Phosphoprotein</keyword>
<dbReference type="EC" id="2.7.13.3" evidence="3"/>
<dbReference type="CDD" id="cd06225">
    <property type="entry name" value="HAMP"/>
    <property type="match status" value="1"/>
</dbReference>
<dbReference type="Gene3D" id="6.10.340.10">
    <property type="match status" value="1"/>
</dbReference>
<keyword evidence="13" id="KW-1185">Reference proteome</keyword>
<dbReference type="Pfam" id="PF02518">
    <property type="entry name" value="HATPase_c"/>
    <property type="match status" value="1"/>
</dbReference>
<evidence type="ECO:0000256" key="7">
    <source>
        <dbReference type="ARBA" id="ARBA00023012"/>
    </source>
</evidence>
<dbReference type="Pfam" id="PF00512">
    <property type="entry name" value="HisKA"/>
    <property type="match status" value="1"/>
</dbReference>
<dbReference type="SMART" id="SM00388">
    <property type="entry name" value="HisKA"/>
    <property type="match status" value="1"/>
</dbReference>
<evidence type="ECO:0000256" key="9">
    <source>
        <dbReference type="SAM" id="Phobius"/>
    </source>
</evidence>
<dbReference type="SUPFAM" id="SSF55874">
    <property type="entry name" value="ATPase domain of HSP90 chaperone/DNA topoisomerase II/histidine kinase"/>
    <property type="match status" value="1"/>
</dbReference>
<evidence type="ECO:0000256" key="4">
    <source>
        <dbReference type="ARBA" id="ARBA00022553"/>
    </source>
</evidence>
<evidence type="ECO:0000256" key="5">
    <source>
        <dbReference type="ARBA" id="ARBA00022679"/>
    </source>
</evidence>
<dbReference type="Proteomes" id="UP000461585">
    <property type="component" value="Unassembled WGS sequence"/>
</dbReference>
<dbReference type="InterPro" id="IPR003660">
    <property type="entry name" value="HAMP_dom"/>
</dbReference>
<dbReference type="PANTHER" id="PTHR45453:SF1">
    <property type="entry name" value="PHOSPHATE REGULON SENSOR PROTEIN PHOR"/>
    <property type="match status" value="1"/>
</dbReference>
<dbReference type="InterPro" id="IPR036890">
    <property type="entry name" value="HATPase_C_sf"/>
</dbReference>
<evidence type="ECO:0000256" key="8">
    <source>
        <dbReference type="SAM" id="Coils"/>
    </source>
</evidence>
<dbReference type="GO" id="GO:0004721">
    <property type="term" value="F:phosphoprotein phosphatase activity"/>
    <property type="evidence" value="ECO:0007669"/>
    <property type="project" value="TreeGrafter"/>
</dbReference>
<comment type="caution">
    <text evidence="12">The sequence shown here is derived from an EMBL/GenBank/DDBJ whole genome shotgun (WGS) entry which is preliminary data.</text>
</comment>
<dbReference type="PRINTS" id="PR00344">
    <property type="entry name" value="BCTRLSENSOR"/>
</dbReference>
<dbReference type="GO" id="GO:0016036">
    <property type="term" value="P:cellular response to phosphate starvation"/>
    <property type="evidence" value="ECO:0007669"/>
    <property type="project" value="TreeGrafter"/>
</dbReference>
<dbReference type="InterPro" id="IPR005467">
    <property type="entry name" value="His_kinase_dom"/>
</dbReference>
<keyword evidence="5" id="KW-0808">Transferase</keyword>
<dbReference type="InterPro" id="IPR003594">
    <property type="entry name" value="HATPase_dom"/>
</dbReference>
<accession>A0A7X5KLS5</accession>
<comment type="subcellular location">
    <subcellularLocation>
        <location evidence="2">Membrane</location>
    </subcellularLocation>
</comment>
<feature type="coiled-coil region" evidence="8">
    <location>
        <begin position="204"/>
        <end position="238"/>
    </location>
</feature>
<evidence type="ECO:0000256" key="6">
    <source>
        <dbReference type="ARBA" id="ARBA00022777"/>
    </source>
</evidence>
<evidence type="ECO:0000313" key="13">
    <source>
        <dbReference type="Proteomes" id="UP000461585"/>
    </source>
</evidence>
<dbReference type="InterPro" id="IPR036097">
    <property type="entry name" value="HisK_dim/P_sf"/>
</dbReference>
<evidence type="ECO:0000256" key="2">
    <source>
        <dbReference type="ARBA" id="ARBA00004370"/>
    </source>
</evidence>
<keyword evidence="6" id="KW-0418">Kinase</keyword>
<protein>
    <recommendedName>
        <fullName evidence="3">histidine kinase</fullName>
        <ecNumber evidence="3">2.7.13.3</ecNumber>
    </recommendedName>
</protein>
<reference evidence="12 13" key="1">
    <citation type="submission" date="2020-01" db="EMBL/GenBank/DDBJ databases">
        <title>Anaeroalcalibacter tamaniensis gen. nov., sp. nov., moderately halophilic strictly anaerobic fermenter bacterium from mud volcano of Taman peninsula.</title>
        <authorList>
            <person name="Frolova A."/>
            <person name="Merkel A.Y."/>
            <person name="Slobodkin A.I."/>
        </authorList>
    </citation>
    <scope>NUCLEOTIDE SEQUENCE [LARGE SCALE GENOMIC DNA]</scope>
    <source>
        <strain evidence="12 13">F-3ap</strain>
    </source>
</reference>
<evidence type="ECO:0000259" key="10">
    <source>
        <dbReference type="PROSITE" id="PS50109"/>
    </source>
</evidence>
<keyword evidence="9" id="KW-0812">Transmembrane</keyword>
<keyword evidence="8" id="KW-0175">Coiled coil</keyword>
<proteinExistence type="predicted"/>
<dbReference type="InterPro" id="IPR004358">
    <property type="entry name" value="Sig_transdc_His_kin-like_C"/>
</dbReference>
<comment type="catalytic activity">
    <reaction evidence="1">
        <text>ATP + protein L-histidine = ADP + protein N-phospho-L-histidine.</text>
        <dbReference type="EC" id="2.7.13.3"/>
    </reaction>
</comment>
<dbReference type="FunFam" id="3.30.565.10:FF:000006">
    <property type="entry name" value="Sensor histidine kinase WalK"/>
    <property type="match status" value="1"/>
</dbReference>
<organism evidence="12 13">
    <name type="scientific">Anaerotalea alkaliphila</name>
    <dbReference type="NCBI Taxonomy" id="2662126"/>
    <lineage>
        <taxon>Bacteria</taxon>
        <taxon>Bacillati</taxon>
        <taxon>Bacillota</taxon>
        <taxon>Clostridia</taxon>
        <taxon>Eubacteriales</taxon>
        <taxon>Anaerotalea</taxon>
    </lineage>
</organism>
<dbReference type="SMART" id="SM00387">
    <property type="entry name" value="HATPase_c"/>
    <property type="match status" value="1"/>
</dbReference>
<dbReference type="Gene3D" id="1.10.287.130">
    <property type="match status" value="1"/>
</dbReference>
<keyword evidence="7" id="KW-0902">Two-component regulatory system</keyword>
<evidence type="ECO:0000256" key="3">
    <source>
        <dbReference type="ARBA" id="ARBA00012438"/>
    </source>
</evidence>